<gene>
    <name evidence="1" type="ORF">TWF730_008708</name>
</gene>
<dbReference type="Proteomes" id="UP001373714">
    <property type="component" value="Unassembled WGS sequence"/>
</dbReference>
<comment type="caution">
    <text evidence="1">The sequence shown here is derived from an EMBL/GenBank/DDBJ whole genome shotgun (WGS) entry which is preliminary data.</text>
</comment>
<reference evidence="1 2" key="1">
    <citation type="submission" date="2019-10" db="EMBL/GenBank/DDBJ databases">
        <authorList>
            <person name="Palmer J.M."/>
        </authorList>
    </citation>
    <scope>NUCLEOTIDE SEQUENCE [LARGE SCALE GENOMIC DNA]</scope>
    <source>
        <strain evidence="1 2">TWF730</strain>
    </source>
</reference>
<organism evidence="1 2">
    <name type="scientific">Orbilia blumenaviensis</name>
    <dbReference type="NCBI Taxonomy" id="1796055"/>
    <lineage>
        <taxon>Eukaryota</taxon>
        <taxon>Fungi</taxon>
        <taxon>Dikarya</taxon>
        <taxon>Ascomycota</taxon>
        <taxon>Pezizomycotina</taxon>
        <taxon>Orbiliomycetes</taxon>
        <taxon>Orbiliales</taxon>
        <taxon>Orbiliaceae</taxon>
        <taxon>Orbilia</taxon>
    </lineage>
</organism>
<sequence length="570" mass="66389">MKEIDILLIGPSQSGKSEFINKIRKLHALKYGVEGDVPEVGNGSFSCTQVCKTYDILFERTRYKLLHKETQEEIVFPQGEGEAFFKRFWRKRTIDNTSIHPIKENPDAVRLRIIDTPGLDDSNASDPENMVKVLRYLHSAAQARKTTHLTAVIFIIKSSSAFDQTLQGVYRYYKTCMPNLFGGLVVVNTNYTVQSWKTIITRINKEKKISGYPDTLPATYRYMQQRREEFCNIFEQDARHFFIDSVPSSSYISEELITRNQIYNLVEYLTCLKKMPVENIRLPKTPSIKAADESFIKWLISAKSILNEEERRELLKLTLASEKFHWLRACSFFGLADIDCDIKKMESQVKILNNTDKIILRTYSTDPEYRLQAPSGLSSFVKRLSTQHKMVIREPDNPGFIVEVQDSQYCQWHDKRHNPAMTEWSGWYTAPIGLPLSFNMIVSIESRKYYRKMIEDIRKDIFRKKIEREKLRLRLRDLDKESIEILQPSFLQPVQAISELIHQCKVLIKELASPFDLILSETNETTLNRYSRTKSDPASIDDLVEFVRDSGYTKLEKRFQELLTSGTWDP</sequence>
<dbReference type="InterPro" id="IPR027417">
    <property type="entry name" value="P-loop_NTPase"/>
</dbReference>
<dbReference type="EMBL" id="JAVHNS010000005">
    <property type="protein sequence ID" value="KAK6354297.1"/>
    <property type="molecule type" value="Genomic_DNA"/>
</dbReference>
<evidence type="ECO:0000313" key="2">
    <source>
        <dbReference type="Proteomes" id="UP001373714"/>
    </source>
</evidence>
<keyword evidence="2" id="KW-1185">Reference proteome</keyword>
<name>A0AAV9V6C3_9PEZI</name>
<proteinExistence type="predicted"/>
<protein>
    <recommendedName>
        <fullName evidence="3">G domain-containing protein</fullName>
    </recommendedName>
</protein>
<dbReference type="AlphaFoldDB" id="A0AAV9V6C3"/>
<dbReference type="SUPFAM" id="SSF52540">
    <property type="entry name" value="P-loop containing nucleoside triphosphate hydrolases"/>
    <property type="match status" value="1"/>
</dbReference>
<evidence type="ECO:0008006" key="3">
    <source>
        <dbReference type="Google" id="ProtNLM"/>
    </source>
</evidence>
<evidence type="ECO:0000313" key="1">
    <source>
        <dbReference type="EMBL" id="KAK6354297.1"/>
    </source>
</evidence>
<dbReference type="Gene3D" id="3.40.50.300">
    <property type="entry name" value="P-loop containing nucleotide triphosphate hydrolases"/>
    <property type="match status" value="1"/>
</dbReference>
<accession>A0AAV9V6C3</accession>